<accession>A0ABM1XMN7</accession>
<evidence type="ECO:0000313" key="7">
    <source>
        <dbReference type="EnsemblMetazoa" id="AALFPA23_001054.P804"/>
    </source>
</evidence>
<dbReference type="PRINTS" id="PR00363">
    <property type="entry name" value="CYTOCHROMEB5"/>
</dbReference>
<dbReference type="Proteomes" id="UP000069940">
    <property type="component" value="Unassembled WGS sequence"/>
</dbReference>
<sequence length="120" mass="13614">MTAGTKEFTRQEVALRDGKNGNPIWIIIRDVVYDVTDYVEDHPGGPELVTDFAGRDGTKDFDDFGHSSTAMEMLKQYKVGELNYCERAKFQKQGSNWSPDGACILPDKKRSKKRKFIFCG</sequence>
<keyword evidence="3 5" id="KW-0408">Iron</keyword>
<reference evidence="7" key="2">
    <citation type="submission" date="2025-05" db="UniProtKB">
        <authorList>
            <consortium name="EnsemblMetazoa"/>
        </authorList>
    </citation>
    <scope>IDENTIFICATION</scope>
    <source>
        <strain evidence="7">Foshan</strain>
    </source>
</reference>
<proteinExistence type="inferred from homology"/>
<dbReference type="InterPro" id="IPR001199">
    <property type="entry name" value="Cyt_B5-like_heme/steroid-bd"/>
</dbReference>
<evidence type="ECO:0000256" key="2">
    <source>
        <dbReference type="ARBA" id="ARBA00022723"/>
    </source>
</evidence>
<keyword evidence="2 5" id="KW-0479">Metal-binding</keyword>
<dbReference type="RefSeq" id="XP_029728019.2">
    <property type="nucleotide sequence ID" value="XM_029872159.2"/>
</dbReference>
<dbReference type="EnsemblMetazoa" id="AALFPA23_001054.R804">
    <property type="protein sequence ID" value="AALFPA23_001054.P804"/>
    <property type="gene ID" value="AALFPA23_001054"/>
</dbReference>
<dbReference type="GeneID" id="109418873"/>
<dbReference type="SUPFAM" id="SSF55856">
    <property type="entry name" value="Cytochrome b5-like heme/steroid binding domain"/>
    <property type="match status" value="1"/>
</dbReference>
<dbReference type="PANTHER" id="PTHR19359">
    <property type="entry name" value="CYTOCHROME B5"/>
    <property type="match status" value="1"/>
</dbReference>
<evidence type="ECO:0000256" key="1">
    <source>
        <dbReference type="ARBA" id="ARBA00022617"/>
    </source>
</evidence>
<dbReference type="PROSITE" id="PS00191">
    <property type="entry name" value="CYTOCHROME_B5_1"/>
    <property type="match status" value="1"/>
</dbReference>
<reference evidence="8" key="1">
    <citation type="journal article" date="2015" name="Proc. Natl. Acad. Sci. U.S.A.">
        <title>Genome sequence of the Asian Tiger mosquito, Aedes albopictus, reveals insights into its biology, genetics, and evolution.</title>
        <authorList>
            <person name="Chen X.G."/>
            <person name="Jiang X."/>
            <person name="Gu J."/>
            <person name="Xu M."/>
            <person name="Wu Y."/>
            <person name="Deng Y."/>
            <person name="Zhang C."/>
            <person name="Bonizzoni M."/>
            <person name="Dermauw W."/>
            <person name="Vontas J."/>
            <person name="Armbruster P."/>
            <person name="Huang X."/>
            <person name="Yang Y."/>
            <person name="Zhang H."/>
            <person name="He W."/>
            <person name="Peng H."/>
            <person name="Liu Y."/>
            <person name="Wu K."/>
            <person name="Chen J."/>
            <person name="Lirakis M."/>
            <person name="Topalis P."/>
            <person name="Van Leeuwen T."/>
            <person name="Hall A.B."/>
            <person name="Jiang X."/>
            <person name="Thorpe C."/>
            <person name="Mueller R.L."/>
            <person name="Sun C."/>
            <person name="Waterhouse R.M."/>
            <person name="Yan G."/>
            <person name="Tu Z.J."/>
            <person name="Fang X."/>
            <person name="James A.A."/>
        </authorList>
    </citation>
    <scope>NUCLEOTIDE SEQUENCE [LARGE SCALE GENOMIC DNA]</scope>
    <source>
        <strain evidence="8">Foshan</strain>
    </source>
</reference>
<dbReference type="PROSITE" id="PS50255">
    <property type="entry name" value="CYTOCHROME_B5_2"/>
    <property type="match status" value="1"/>
</dbReference>
<feature type="domain" description="Cytochrome b5 heme-binding" evidence="6">
    <location>
        <begin position="5"/>
        <end position="83"/>
    </location>
</feature>
<dbReference type="SMART" id="SM01117">
    <property type="entry name" value="Cyt-b5"/>
    <property type="match status" value="1"/>
</dbReference>
<keyword evidence="8" id="KW-1185">Reference proteome</keyword>
<dbReference type="Pfam" id="PF00173">
    <property type="entry name" value="Cyt-b5"/>
    <property type="match status" value="1"/>
</dbReference>
<keyword evidence="1 5" id="KW-0349">Heme</keyword>
<name>A0ABM1XMN7_AEDAL</name>
<evidence type="ECO:0000256" key="4">
    <source>
        <dbReference type="ARBA" id="ARBA00038168"/>
    </source>
</evidence>
<dbReference type="InterPro" id="IPR018506">
    <property type="entry name" value="Cyt_B5_heme-BS"/>
</dbReference>
<dbReference type="InterPro" id="IPR036400">
    <property type="entry name" value="Cyt_B5-like_heme/steroid_sf"/>
</dbReference>
<protein>
    <recommendedName>
        <fullName evidence="6">Cytochrome b5 heme-binding domain-containing protein</fullName>
    </recommendedName>
</protein>
<organism evidence="7 8">
    <name type="scientific">Aedes albopictus</name>
    <name type="common">Asian tiger mosquito</name>
    <name type="synonym">Stegomyia albopicta</name>
    <dbReference type="NCBI Taxonomy" id="7160"/>
    <lineage>
        <taxon>Eukaryota</taxon>
        <taxon>Metazoa</taxon>
        <taxon>Ecdysozoa</taxon>
        <taxon>Arthropoda</taxon>
        <taxon>Hexapoda</taxon>
        <taxon>Insecta</taxon>
        <taxon>Pterygota</taxon>
        <taxon>Neoptera</taxon>
        <taxon>Endopterygota</taxon>
        <taxon>Diptera</taxon>
        <taxon>Nematocera</taxon>
        <taxon>Culicoidea</taxon>
        <taxon>Culicidae</taxon>
        <taxon>Culicinae</taxon>
        <taxon>Aedini</taxon>
        <taxon>Aedes</taxon>
        <taxon>Stegomyia</taxon>
    </lineage>
</organism>
<evidence type="ECO:0000313" key="8">
    <source>
        <dbReference type="Proteomes" id="UP000069940"/>
    </source>
</evidence>
<dbReference type="PANTHER" id="PTHR19359:SF95">
    <property type="entry name" value="CYTOCHROME B5 TYPE B"/>
    <property type="match status" value="1"/>
</dbReference>
<dbReference type="Gene3D" id="3.10.120.10">
    <property type="entry name" value="Cytochrome b5-like heme/steroid binding domain"/>
    <property type="match status" value="1"/>
</dbReference>
<dbReference type="InterPro" id="IPR050668">
    <property type="entry name" value="Cytochrome_b5"/>
</dbReference>
<comment type="similarity">
    <text evidence="4 5">Belongs to the cytochrome b5 family.</text>
</comment>
<evidence type="ECO:0000256" key="5">
    <source>
        <dbReference type="RuleBase" id="RU362121"/>
    </source>
</evidence>
<evidence type="ECO:0000256" key="3">
    <source>
        <dbReference type="ARBA" id="ARBA00023004"/>
    </source>
</evidence>
<evidence type="ECO:0000259" key="6">
    <source>
        <dbReference type="PROSITE" id="PS50255"/>
    </source>
</evidence>